<evidence type="ECO:0000313" key="2">
    <source>
        <dbReference type="Proteomes" id="UP000800096"/>
    </source>
</evidence>
<keyword evidence="2" id="KW-1185">Reference proteome</keyword>
<dbReference type="Proteomes" id="UP000800096">
    <property type="component" value="Unassembled WGS sequence"/>
</dbReference>
<sequence length="284" mass="32919">MNETGVSIFFRLPLEPRDRVYHFLWVDLADLAVPYLGMRCLLRYGRSNKIPPADLHDILVPSMPLPHWLFISKAILAEGLALLRDRGELVIAADESARTRSWTTTLFGPGSVQFVTLYYVDTELCVDGSIMYPVRSMAKDKKVVHTRIAKEMAKRGACRKLHIWFETSSGSDRYRFDLKKSYIDHLVHYQRADITNLVVYVCNRRSSVRESHNDWVRTVAGLVLNADQPAVKREEHYEDDQREWRDTYGWTDIRGLESSQLRECPLATGFRYQFEKLSTSLSRV</sequence>
<accession>A0A6A5QXD5</accession>
<proteinExistence type="predicted"/>
<gene>
    <name evidence="1" type="ORF">BDU57DRAFT_508197</name>
</gene>
<dbReference type="EMBL" id="ML979132">
    <property type="protein sequence ID" value="KAF1920093.1"/>
    <property type="molecule type" value="Genomic_DNA"/>
</dbReference>
<protein>
    <submittedName>
        <fullName evidence="1">Uncharacterized protein</fullName>
    </submittedName>
</protein>
<evidence type="ECO:0000313" key="1">
    <source>
        <dbReference type="EMBL" id="KAF1920093.1"/>
    </source>
</evidence>
<reference evidence="1" key="1">
    <citation type="journal article" date="2020" name="Stud. Mycol.">
        <title>101 Dothideomycetes genomes: a test case for predicting lifestyles and emergence of pathogens.</title>
        <authorList>
            <person name="Haridas S."/>
            <person name="Albert R."/>
            <person name="Binder M."/>
            <person name="Bloem J."/>
            <person name="Labutti K."/>
            <person name="Salamov A."/>
            <person name="Andreopoulos B."/>
            <person name="Baker S."/>
            <person name="Barry K."/>
            <person name="Bills G."/>
            <person name="Bluhm B."/>
            <person name="Cannon C."/>
            <person name="Castanera R."/>
            <person name="Culley D."/>
            <person name="Daum C."/>
            <person name="Ezra D."/>
            <person name="Gonzalez J."/>
            <person name="Henrissat B."/>
            <person name="Kuo A."/>
            <person name="Liang C."/>
            <person name="Lipzen A."/>
            <person name="Lutzoni F."/>
            <person name="Magnuson J."/>
            <person name="Mondo S."/>
            <person name="Nolan M."/>
            <person name="Ohm R."/>
            <person name="Pangilinan J."/>
            <person name="Park H.-J."/>
            <person name="Ramirez L."/>
            <person name="Alfaro M."/>
            <person name="Sun H."/>
            <person name="Tritt A."/>
            <person name="Yoshinaga Y."/>
            <person name="Zwiers L.-H."/>
            <person name="Turgeon B."/>
            <person name="Goodwin S."/>
            <person name="Spatafora J."/>
            <person name="Crous P."/>
            <person name="Grigoriev I."/>
        </authorList>
    </citation>
    <scope>NUCLEOTIDE SEQUENCE</scope>
    <source>
        <strain evidence="1">HMLAC05119</strain>
    </source>
</reference>
<organism evidence="1 2">
    <name type="scientific">Ampelomyces quisqualis</name>
    <name type="common">Powdery mildew agent</name>
    <dbReference type="NCBI Taxonomy" id="50730"/>
    <lineage>
        <taxon>Eukaryota</taxon>
        <taxon>Fungi</taxon>
        <taxon>Dikarya</taxon>
        <taxon>Ascomycota</taxon>
        <taxon>Pezizomycotina</taxon>
        <taxon>Dothideomycetes</taxon>
        <taxon>Pleosporomycetidae</taxon>
        <taxon>Pleosporales</taxon>
        <taxon>Pleosporineae</taxon>
        <taxon>Phaeosphaeriaceae</taxon>
        <taxon>Ampelomyces</taxon>
    </lineage>
</organism>
<dbReference type="AlphaFoldDB" id="A0A6A5QXD5"/>
<name>A0A6A5QXD5_AMPQU</name>